<gene>
    <name evidence="14" type="ORF">FHP91_16545</name>
</gene>
<evidence type="ECO:0000256" key="11">
    <source>
        <dbReference type="ARBA" id="ARBA00023303"/>
    </source>
</evidence>
<feature type="transmembrane region" description="Helical" evidence="12">
    <location>
        <begin position="204"/>
        <end position="230"/>
    </location>
</feature>
<dbReference type="GO" id="GO:0008076">
    <property type="term" value="C:voltage-gated potassium channel complex"/>
    <property type="evidence" value="ECO:0007669"/>
    <property type="project" value="InterPro"/>
</dbReference>
<dbReference type="Gene3D" id="1.10.287.70">
    <property type="match status" value="1"/>
</dbReference>
<keyword evidence="5" id="KW-0631">Potassium channel</keyword>
<feature type="domain" description="Ion transport" evidence="13">
    <location>
        <begin position="22"/>
        <end position="231"/>
    </location>
</feature>
<evidence type="ECO:0000256" key="4">
    <source>
        <dbReference type="ARBA" id="ARBA00022692"/>
    </source>
</evidence>
<protein>
    <submittedName>
        <fullName evidence="14">Ion transporter</fullName>
    </submittedName>
</protein>
<comment type="subcellular location">
    <subcellularLocation>
        <location evidence="1">Membrane</location>
        <topology evidence="1">Multi-pass membrane protein</topology>
    </subcellularLocation>
</comment>
<evidence type="ECO:0000256" key="2">
    <source>
        <dbReference type="ARBA" id="ARBA00022448"/>
    </source>
</evidence>
<evidence type="ECO:0000256" key="8">
    <source>
        <dbReference type="ARBA" id="ARBA00022989"/>
    </source>
</evidence>
<dbReference type="RefSeq" id="WP_144310613.1">
    <property type="nucleotide sequence ID" value="NZ_VMNK01000015.1"/>
</dbReference>
<sequence>MTNNYLSASLASDASANFGRIEWVLQGLIILSLLAFALETLPDLSPLQLQALHGFEVFATVVFTVEYVARVWLTRPWRRYVFSFYGLIDMLAIAPFYLSLGVGSESLRSLRLLRLFRILKLARYNVAMLRFYRALVIAREELILFGAMALILLYLAGVGVYQFEHVAQPEAFRSVFDGLWWALCTLTTVGYGDVYPVTAGGKLFTFAILVVGLGVIAVPVGLVASALTLAREEIERATGQGMQNPSARPMVSSDD</sequence>
<evidence type="ECO:0000256" key="9">
    <source>
        <dbReference type="ARBA" id="ARBA00023065"/>
    </source>
</evidence>
<dbReference type="EMBL" id="VMNK01000015">
    <property type="protein sequence ID" value="TVO53383.1"/>
    <property type="molecule type" value="Genomic_DNA"/>
</dbReference>
<feature type="transmembrane region" description="Helical" evidence="12">
    <location>
        <begin position="175"/>
        <end position="192"/>
    </location>
</feature>
<keyword evidence="3" id="KW-0633">Potassium transport</keyword>
<dbReference type="InterPro" id="IPR027359">
    <property type="entry name" value="Volt_channel_dom_sf"/>
</dbReference>
<evidence type="ECO:0000313" key="14">
    <source>
        <dbReference type="EMBL" id="TVO53383.1"/>
    </source>
</evidence>
<keyword evidence="2" id="KW-0813">Transport</keyword>
<keyword evidence="8 12" id="KW-1133">Transmembrane helix</keyword>
<evidence type="ECO:0000256" key="6">
    <source>
        <dbReference type="ARBA" id="ARBA00022882"/>
    </source>
</evidence>
<dbReference type="Proteomes" id="UP000319502">
    <property type="component" value="Unassembled WGS sequence"/>
</dbReference>
<evidence type="ECO:0000256" key="12">
    <source>
        <dbReference type="SAM" id="Phobius"/>
    </source>
</evidence>
<feature type="transmembrane region" description="Helical" evidence="12">
    <location>
        <begin position="21"/>
        <end position="38"/>
    </location>
</feature>
<dbReference type="InterPro" id="IPR005821">
    <property type="entry name" value="Ion_trans_dom"/>
</dbReference>
<keyword evidence="4 12" id="KW-0812">Transmembrane</keyword>
<name>A0A557QKE3_9RHOO</name>
<evidence type="ECO:0000259" key="13">
    <source>
        <dbReference type="Pfam" id="PF00520"/>
    </source>
</evidence>
<evidence type="ECO:0000256" key="7">
    <source>
        <dbReference type="ARBA" id="ARBA00022958"/>
    </source>
</evidence>
<keyword evidence="7" id="KW-0630">Potassium</keyword>
<dbReference type="AlphaFoldDB" id="A0A557QKE3"/>
<dbReference type="PANTHER" id="PTHR11537:SF254">
    <property type="entry name" value="POTASSIUM VOLTAGE-GATED CHANNEL PROTEIN SHAB"/>
    <property type="match status" value="1"/>
</dbReference>
<dbReference type="GO" id="GO:0005249">
    <property type="term" value="F:voltage-gated potassium channel activity"/>
    <property type="evidence" value="ECO:0007669"/>
    <property type="project" value="InterPro"/>
</dbReference>
<dbReference type="InterPro" id="IPR028325">
    <property type="entry name" value="VG_K_chnl"/>
</dbReference>
<feature type="transmembrane region" description="Helical" evidence="12">
    <location>
        <begin position="81"/>
        <end position="100"/>
    </location>
</feature>
<reference evidence="14 15" key="1">
    <citation type="submission" date="2019-07" db="EMBL/GenBank/DDBJ databases">
        <title>The pathways for chlorine oxyanion respiration interact through the shared metabolite chlorate.</title>
        <authorList>
            <person name="Barnum T.P."/>
            <person name="Cheng Y."/>
            <person name="Hill K.A."/>
            <person name="Lucas L.N."/>
            <person name="Carlson H.K."/>
            <person name="Coates J.D."/>
        </authorList>
    </citation>
    <scope>NUCLEOTIDE SEQUENCE [LARGE SCALE GENOMIC DNA]</scope>
    <source>
        <strain evidence="14 15">SFB-3</strain>
    </source>
</reference>
<evidence type="ECO:0000313" key="15">
    <source>
        <dbReference type="Proteomes" id="UP000319502"/>
    </source>
</evidence>
<keyword evidence="10 12" id="KW-0472">Membrane</keyword>
<evidence type="ECO:0000256" key="3">
    <source>
        <dbReference type="ARBA" id="ARBA00022538"/>
    </source>
</evidence>
<evidence type="ECO:0000256" key="5">
    <source>
        <dbReference type="ARBA" id="ARBA00022826"/>
    </source>
</evidence>
<keyword evidence="9" id="KW-0406">Ion transport</keyword>
<dbReference type="SUPFAM" id="SSF81324">
    <property type="entry name" value="Voltage-gated potassium channels"/>
    <property type="match status" value="1"/>
</dbReference>
<dbReference type="Gene3D" id="1.20.120.350">
    <property type="entry name" value="Voltage-gated potassium channels. Chain C"/>
    <property type="match status" value="1"/>
</dbReference>
<proteinExistence type="predicted"/>
<feature type="transmembrane region" description="Helical" evidence="12">
    <location>
        <begin position="50"/>
        <end position="69"/>
    </location>
</feature>
<comment type="caution">
    <text evidence="14">The sequence shown here is derived from an EMBL/GenBank/DDBJ whole genome shotgun (WGS) entry which is preliminary data.</text>
</comment>
<dbReference type="PANTHER" id="PTHR11537">
    <property type="entry name" value="VOLTAGE-GATED POTASSIUM CHANNEL"/>
    <property type="match status" value="1"/>
</dbReference>
<organism evidence="14 15">
    <name type="scientific">Denitromonas halophila</name>
    <dbReference type="NCBI Taxonomy" id="1629404"/>
    <lineage>
        <taxon>Bacteria</taxon>
        <taxon>Pseudomonadati</taxon>
        <taxon>Pseudomonadota</taxon>
        <taxon>Betaproteobacteria</taxon>
        <taxon>Rhodocyclales</taxon>
        <taxon>Zoogloeaceae</taxon>
        <taxon>Denitromonas</taxon>
    </lineage>
</organism>
<dbReference type="PRINTS" id="PR00169">
    <property type="entry name" value="KCHANNEL"/>
</dbReference>
<evidence type="ECO:0000256" key="1">
    <source>
        <dbReference type="ARBA" id="ARBA00004141"/>
    </source>
</evidence>
<keyword evidence="15" id="KW-1185">Reference proteome</keyword>
<dbReference type="OrthoDB" id="9799090at2"/>
<keyword evidence="6" id="KW-0851">Voltage-gated channel</keyword>
<evidence type="ECO:0000256" key="10">
    <source>
        <dbReference type="ARBA" id="ARBA00023136"/>
    </source>
</evidence>
<keyword evidence="11" id="KW-0407">Ion channel</keyword>
<dbReference type="Pfam" id="PF00520">
    <property type="entry name" value="Ion_trans"/>
    <property type="match status" value="1"/>
</dbReference>
<dbReference type="GO" id="GO:0001508">
    <property type="term" value="P:action potential"/>
    <property type="evidence" value="ECO:0007669"/>
    <property type="project" value="TreeGrafter"/>
</dbReference>
<feature type="transmembrane region" description="Helical" evidence="12">
    <location>
        <begin position="142"/>
        <end position="163"/>
    </location>
</feature>
<accession>A0A557QKE3</accession>